<dbReference type="AlphaFoldDB" id="A0A1M4EDU4"/>
<gene>
    <name evidence="1" type="ORF">BN4615_P6468</name>
</gene>
<dbReference type="GO" id="GO:0016746">
    <property type="term" value="F:acyltransferase activity"/>
    <property type="evidence" value="ECO:0007669"/>
    <property type="project" value="InterPro"/>
</dbReference>
<proteinExistence type="predicted"/>
<sequence length="99" mass="11172">MEQVLAQPMISSPLTAADCCLVTDGGAALVLITLERARDLRPDPRRRARLRRVHHPRRHGAAPDLLRTGTIEVGRRAFVRVAWQELDDGRRLPVFERDG</sequence>
<reference evidence="1" key="1">
    <citation type="submission" date="2016-04" db="EMBL/GenBank/DDBJ databases">
        <authorList>
            <person name="Evans L.H."/>
            <person name="Alamgir A."/>
            <person name="Owens N."/>
            <person name="Weber N.D."/>
            <person name="Virtaneva K."/>
            <person name="Barbian K."/>
            <person name="Babar A."/>
            <person name="Rosenke K."/>
        </authorList>
    </citation>
    <scope>NUCLEOTIDE SEQUENCE</scope>
    <source>
        <strain evidence="1">Nono1</strain>
    </source>
</reference>
<dbReference type="InterPro" id="IPR016039">
    <property type="entry name" value="Thiolase-like"/>
</dbReference>
<protein>
    <submittedName>
        <fullName evidence="1">Thiolase</fullName>
    </submittedName>
</protein>
<dbReference type="Gene3D" id="3.40.47.10">
    <property type="match status" value="1"/>
</dbReference>
<dbReference type="EMBL" id="LT559118">
    <property type="protein sequence ID" value="SBO96952.1"/>
    <property type="molecule type" value="Genomic_DNA"/>
</dbReference>
<dbReference type="SUPFAM" id="SSF53901">
    <property type="entry name" value="Thiolase-like"/>
    <property type="match status" value="1"/>
</dbReference>
<dbReference type="RefSeq" id="WP_225265741.1">
    <property type="nucleotide sequence ID" value="NZ_CP084058.1"/>
</dbReference>
<accession>A0A1M4EDU4</accession>
<name>A0A1M4EDU4_9ACTN</name>
<organism evidence="1">
    <name type="scientific">Nonomuraea gerenzanensis</name>
    <dbReference type="NCBI Taxonomy" id="93944"/>
    <lineage>
        <taxon>Bacteria</taxon>
        <taxon>Bacillati</taxon>
        <taxon>Actinomycetota</taxon>
        <taxon>Actinomycetes</taxon>
        <taxon>Streptosporangiales</taxon>
        <taxon>Streptosporangiaceae</taxon>
        <taxon>Nonomuraea</taxon>
    </lineage>
</organism>
<evidence type="ECO:0000313" key="1">
    <source>
        <dbReference type="EMBL" id="SBO96952.1"/>
    </source>
</evidence>